<evidence type="ECO:0000256" key="1">
    <source>
        <dbReference type="SAM" id="Phobius"/>
    </source>
</evidence>
<keyword evidence="1" id="KW-0472">Membrane</keyword>
<name>A0A7R9KV31_9ACAR</name>
<feature type="non-terminal residue" evidence="2">
    <location>
        <position position="121"/>
    </location>
</feature>
<dbReference type="OrthoDB" id="6421476at2759"/>
<sequence>TFLSLMRSLMSRKSVCEPTIIWSAIKHNGHALHESYFIFLRSCFGWTGCVSQQTLLSYGCLFAGAILVLVRVLLFMQLLRAHRNFGYGLADSAFVGLVNETTRLLSRNQRRRTDLLKNTKI</sequence>
<keyword evidence="3" id="KW-1185">Reference proteome</keyword>
<proteinExistence type="predicted"/>
<keyword evidence="1" id="KW-0812">Transmembrane</keyword>
<gene>
    <name evidence="2" type="ORF">OSB1V03_LOCUS10227</name>
</gene>
<keyword evidence="1" id="KW-1133">Transmembrane helix</keyword>
<dbReference type="EMBL" id="OC861912">
    <property type="protein sequence ID" value="CAD7629812.1"/>
    <property type="molecule type" value="Genomic_DNA"/>
</dbReference>
<accession>A0A7R9KV31</accession>
<dbReference type="AlphaFoldDB" id="A0A7R9KV31"/>
<dbReference type="Proteomes" id="UP000759131">
    <property type="component" value="Unassembled WGS sequence"/>
</dbReference>
<feature type="transmembrane region" description="Helical" evidence="1">
    <location>
        <begin position="55"/>
        <end position="74"/>
    </location>
</feature>
<evidence type="ECO:0000313" key="3">
    <source>
        <dbReference type="Proteomes" id="UP000759131"/>
    </source>
</evidence>
<evidence type="ECO:0000313" key="2">
    <source>
        <dbReference type="EMBL" id="CAD7629812.1"/>
    </source>
</evidence>
<reference evidence="2" key="1">
    <citation type="submission" date="2020-11" db="EMBL/GenBank/DDBJ databases">
        <authorList>
            <person name="Tran Van P."/>
        </authorList>
    </citation>
    <scope>NUCLEOTIDE SEQUENCE</scope>
</reference>
<protein>
    <submittedName>
        <fullName evidence="2">Uncharacterized protein</fullName>
    </submittedName>
</protein>
<dbReference type="EMBL" id="CAJPIZ010007337">
    <property type="protein sequence ID" value="CAG2110242.1"/>
    <property type="molecule type" value="Genomic_DNA"/>
</dbReference>
<organism evidence="2">
    <name type="scientific">Medioppia subpectinata</name>
    <dbReference type="NCBI Taxonomy" id="1979941"/>
    <lineage>
        <taxon>Eukaryota</taxon>
        <taxon>Metazoa</taxon>
        <taxon>Ecdysozoa</taxon>
        <taxon>Arthropoda</taxon>
        <taxon>Chelicerata</taxon>
        <taxon>Arachnida</taxon>
        <taxon>Acari</taxon>
        <taxon>Acariformes</taxon>
        <taxon>Sarcoptiformes</taxon>
        <taxon>Oribatida</taxon>
        <taxon>Brachypylina</taxon>
        <taxon>Oppioidea</taxon>
        <taxon>Oppiidae</taxon>
        <taxon>Medioppia</taxon>
    </lineage>
</organism>